<gene>
    <name evidence="1" type="ORF">Ga0061068_103214</name>
</gene>
<sequence length="80" mass="8957">MLMNLLEAANPNPQIRFHATDFKPSHIAGARALAAEAGLQDAIVPIRTWPLMRRLDNPVMAAHNVRCSTDRFSHRSRKSP</sequence>
<accession>A0A0K6IU13</accession>
<keyword evidence="2" id="KW-1185">Reference proteome</keyword>
<reference evidence="2" key="1">
    <citation type="submission" date="2015-08" db="EMBL/GenBank/DDBJ databases">
        <authorList>
            <person name="Babu N.S."/>
            <person name="Beckwith C.J."/>
            <person name="Beseler K.G."/>
            <person name="Brison A."/>
            <person name="Carone J.V."/>
            <person name="Caskin T.P."/>
            <person name="Diamond M."/>
            <person name="Durham M.E."/>
            <person name="Foxe J.M."/>
            <person name="Go M."/>
            <person name="Henderson B.A."/>
            <person name="Jones I.B."/>
            <person name="McGettigan J.A."/>
            <person name="Micheletti S.J."/>
            <person name="Nasrallah M.E."/>
            <person name="Ortiz D."/>
            <person name="Piller C.R."/>
            <person name="Privatt S.R."/>
            <person name="Schneider S.L."/>
            <person name="Sharp S."/>
            <person name="Smith T.C."/>
            <person name="Stanton J.D."/>
            <person name="Ullery H.E."/>
            <person name="Wilson R.J."/>
            <person name="Serrano M.G."/>
            <person name="Buck G."/>
            <person name="Lee V."/>
            <person name="Wang Y."/>
            <person name="Carvalho R."/>
            <person name="Voegtly L."/>
            <person name="Shi R."/>
            <person name="Duckworth R."/>
            <person name="Johnson A."/>
            <person name="Loviza R."/>
            <person name="Walstead R."/>
            <person name="Shah Z."/>
            <person name="Kiflezghi M."/>
            <person name="Wade K."/>
            <person name="Ball S.L."/>
            <person name="Bradley K.W."/>
            <person name="Asai D.J."/>
            <person name="Bowman C.A."/>
            <person name="Russell D.A."/>
            <person name="Pope W.H."/>
            <person name="Jacobs-Sera D."/>
            <person name="Hendrix R.W."/>
            <person name="Hatfull G.F."/>
        </authorList>
    </citation>
    <scope>NUCLEOTIDE SEQUENCE [LARGE SCALE GENOMIC DNA]</scope>
    <source>
        <strain evidence="2">JCM 19170</strain>
    </source>
</reference>
<dbReference type="Proteomes" id="UP000182108">
    <property type="component" value="Unassembled WGS sequence"/>
</dbReference>
<organism evidence="1 2">
    <name type="scientific">Tepidiphilus thermophilus</name>
    <dbReference type="NCBI Taxonomy" id="876478"/>
    <lineage>
        <taxon>Bacteria</taxon>
        <taxon>Pseudomonadati</taxon>
        <taxon>Pseudomonadota</taxon>
        <taxon>Hydrogenophilia</taxon>
        <taxon>Hydrogenophilales</taxon>
        <taxon>Hydrogenophilaceae</taxon>
        <taxon>Tepidiphilus</taxon>
    </lineage>
</organism>
<protein>
    <submittedName>
        <fullName evidence="1">Uncharacterized protein</fullName>
    </submittedName>
</protein>
<proteinExistence type="predicted"/>
<dbReference type="EMBL" id="CYHH01000003">
    <property type="protein sequence ID" value="CUB06585.1"/>
    <property type="molecule type" value="Genomic_DNA"/>
</dbReference>
<evidence type="ECO:0000313" key="1">
    <source>
        <dbReference type="EMBL" id="CUB06585.1"/>
    </source>
</evidence>
<dbReference type="AlphaFoldDB" id="A0A0K6IU13"/>
<evidence type="ECO:0000313" key="2">
    <source>
        <dbReference type="Proteomes" id="UP000182108"/>
    </source>
</evidence>
<name>A0A0K6IU13_9PROT</name>